<protein>
    <submittedName>
        <fullName evidence="3">Retrovirus-related Pol polyprotein from type-2 retrotransposable element R2DM</fullName>
    </submittedName>
</protein>
<dbReference type="Pfam" id="PF00078">
    <property type="entry name" value="RVT_1"/>
    <property type="match status" value="1"/>
</dbReference>
<reference evidence="3 4" key="1">
    <citation type="journal article" date="2019" name="Sci. Rep.">
        <title>Orb-weaving spider Araneus ventricosus genome elucidates the spidroin gene catalogue.</title>
        <authorList>
            <person name="Kono N."/>
            <person name="Nakamura H."/>
            <person name="Ohtoshi R."/>
            <person name="Moran D.A.P."/>
            <person name="Shinohara A."/>
            <person name="Yoshida Y."/>
            <person name="Fujiwara M."/>
            <person name="Mori M."/>
            <person name="Tomita M."/>
            <person name="Arakawa K."/>
        </authorList>
    </citation>
    <scope>NUCLEOTIDE SEQUENCE [LARGE SCALE GENOMIC DNA]</scope>
</reference>
<dbReference type="InterPro" id="IPR000477">
    <property type="entry name" value="RT_dom"/>
</dbReference>
<dbReference type="AlphaFoldDB" id="A0A4Y2AUH5"/>
<keyword evidence="4" id="KW-1185">Reference proteome</keyword>
<dbReference type="PANTHER" id="PTHR19446">
    <property type="entry name" value="REVERSE TRANSCRIPTASES"/>
    <property type="match status" value="1"/>
</dbReference>
<name>A0A4Y2AUH5_ARAVE</name>
<evidence type="ECO:0000313" key="3">
    <source>
        <dbReference type="EMBL" id="GBL82835.1"/>
    </source>
</evidence>
<organism evidence="3 4">
    <name type="scientific">Araneus ventricosus</name>
    <name type="common">Orbweaver spider</name>
    <name type="synonym">Epeira ventricosa</name>
    <dbReference type="NCBI Taxonomy" id="182803"/>
    <lineage>
        <taxon>Eukaryota</taxon>
        <taxon>Metazoa</taxon>
        <taxon>Ecdysozoa</taxon>
        <taxon>Arthropoda</taxon>
        <taxon>Chelicerata</taxon>
        <taxon>Arachnida</taxon>
        <taxon>Araneae</taxon>
        <taxon>Araneomorphae</taxon>
        <taxon>Entelegynae</taxon>
        <taxon>Araneoidea</taxon>
        <taxon>Araneidae</taxon>
        <taxon>Araneus</taxon>
    </lineage>
</organism>
<proteinExistence type="predicted"/>
<dbReference type="EMBL" id="BGPR01000030">
    <property type="protein sequence ID" value="GBL82835.1"/>
    <property type="molecule type" value="Genomic_DNA"/>
</dbReference>
<feature type="domain" description="Reverse transcriptase" evidence="2">
    <location>
        <begin position="183"/>
        <end position="295"/>
    </location>
</feature>
<sequence length="307" mass="34479">MFFFSLTLAQPSHRNSKRYGPISGKDFVGKLYLPAPTCFCRSCSRTSRHWLVLDTSEGVALKEILEPVDPSSNLLSFDDDFRTYWETAPTLPSDNSPSFPSLAAMNDDPPSPEPDTSDLLDPISIEEVKRRFPRGRSAPGPDRATVKEFKEVPVWDLVKILNIFLFCGKIPERLCCSRTIFLPKKSGAFLPGEFRPISLTPVLGRLFYKILARCLAKHASLVTEQRGFIPEDGAAQNIFLLDFIPRHAHEKSKTTFIASLDISKAFDSVSFESVFAVLEEEGIQPEFINLIKLIYSQSSTVRVFPQP</sequence>
<dbReference type="OrthoDB" id="6503643at2759"/>
<dbReference type="Proteomes" id="UP000499080">
    <property type="component" value="Unassembled WGS sequence"/>
</dbReference>
<evidence type="ECO:0000256" key="1">
    <source>
        <dbReference type="SAM" id="MobiDB-lite"/>
    </source>
</evidence>
<evidence type="ECO:0000259" key="2">
    <source>
        <dbReference type="Pfam" id="PF00078"/>
    </source>
</evidence>
<evidence type="ECO:0000313" key="4">
    <source>
        <dbReference type="Proteomes" id="UP000499080"/>
    </source>
</evidence>
<comment type="caution">
    <text evidence="3">The sequence shown here is derived from an EMBL/GenBank/DDBJ whole genome shotgun (WGS) entry which is preliminary data.</text>
</comment>
<feature type="region of interest" description="Disordered" evidence="1">
    <location>
        <begin position="92"/>
        <end position="119"/>
    </location>
</feature>
<accession>A0A4Y2AUH5</accession>
<gene>
    <name evidence="3" type="primary">pol_869</name>
    <name evidence="3" type="ORF">AVEN_106360_1</name>
</gene>